<dbReference type="Pfam" id="PF00005">
    <property type="entry name" value="ABC_tran"/>
    <property type="match status" value="1"/>
</dbReference>
<dbReference type="EMBL" id="CP066884">
    <property type="protein sequence ID" value="QQM98505.1"/>
    <property type="molecule type" value="Genomic_DNA"/>
</dbReference>
<dbReference type="InterPro" id="IPR003593">
    <property type="entry name" value="AAA+_ATPase"/>
</dbReference>
<dbReference type="GO" id="GO:0005524">
    <property type="term" value="F:ATP binding"/>
    <property type="evidence" value="ECO:0007669"/>
    <property type="project" value="UniProtKB-KW"/>
</dbReference>
<dbReference type="InterPro" id="IPR005897">
    <property type="entry name" value="Pept_C39_ABC_bacteriocin"/>
</dbReference>
<evidence type="ECO:0000313" key="19">
    <source>
        <dbReference type="Proteomes" id="UP000595859"/>
    </source>
</evidence>
<evidence type="ECO:0000256" key="11">
    <source>
        <dbReference type="ARBA" id="ARBA00022989"/>
    </source>
</evidence>
<keyword evidence="6" id="KW-0547">Nucleotide-binding</keyword>
<dbReference type="Gene3D" id="1.20.1560.10">
    <property type="entry name" value="ABC transporter type 1, transmembrane domain"/>
    <property type="match status" value="1"/>
</dbReference>
<dbReference type="PROSITE" id="PS00211">
    <property type="entry name" value="ABC_TRANSPORTER_1"/>
    <property type="match status" value="1"/>
</dbReference>
<evidence type="ECO:0000256" key="14">
    <source>
        <dbReference type="SAM" id="Phobius"/>
    </source>
</evidence>
<keyword evidence="7" id="KW-0378">Hydrolase</keyword>
<gene>
    <name evidence="18" type="ORF">JGZ15_02195</name>
</gene>
<dbReference type="PROSITE" id="PS50893">
    <property type="entry name" value="ABC_TRANSPORTER_2"/>
    <property type="match status" value="1"/>
</dbReference>
<protein>
    <submittedName>
        <fullName evidence="18">Peptidase domain-containing ABC transporter</fullName>
    </submittedName>
</protein>
<dbReference type="GO" id="GO:0005886">
    <property type="term" value="C:plasma membrane"/>
    <property type="evidence" value="ECO:0007669"/>
    <property type="project" value="UniProtKB-SubCell"/>
</dbReference>
<dbReference type="FunFam" id="3.40.50.300:FF:000221">
    <property type="entry name" value="Multidrug ABC transporter ATP-binding protein"/>
    <property type="match status" value="1"/>
</dbReference>
<organism evidence="18 19">
    <name type="scientific">Staphylococcus pseudintermedius</name>
    <dbReference type="NCBI Taxonomy" id="283734"/>
    <lineage>
        <taxon>Bacteria</taxon>
        <taxon>Bacillati</taxon>
        <taxon>Bacillota</taxon>
        <taxon>Bacilli</taxon>
        <taxon>Bacillales</taxon>
        <taxon>Staphylococcaceae</taxon>
        <taxon>Staphylococcus</taxon>
        <taxon>Staphylococcus intermedius group</taxon>
    </lineage>
</organism>
<feature type="transmembrane region" description="Helical" evidence="14">
    <location>
        <begin position="203"/>
        <end position="223"/>
    </location>
</feature>
<evidence type="ECO:0000256" key="5">
    <source>
        <dbReference type="ARBA" id="ARBA00022692"/>
    </source>
</evidence>
<dbReference type="AlphaFoldDB" id="A0A7T7SWY7"/>
<dbReference type="NCBIfam" id="TIGR01193">
    <property type="entry name" value="bacteriocin_ABC"/>
    <property type="match status" value="1"/>
</dbReference>
<dbReference type="InterPro" id="IPR027417">
    <property type="entry name" value="P-loop_NTPase"/>
</dbReference>
<dbReference type="CDD" id="cd18570">
    <property type="entry name" value="ABC_6TM_PCAT1_LagD_like"/>
    <property type="match status" value="1"/>
</dbReference>
<dbReference type="PROSITE" id="PS50929">
    <property type="entry name" value="ABC_TM1F"/>
    <property type="match status" value="1"/>
</dbReference>
<dbReference type="PANTHER" id="PTHR43394:SF1">
    <property type="entry name" value="ATP-BINDING CASSETTE SUB-FAMILY B MEMBER 10, MITOCHONDRIAL"/>
    <property type="match status" value="1"/>
</dbReference>
<dbReference type="PROSITE" id="PS50990">
    <property type="entry name" value="PEPTIDASE_C39"/>
    <property type="match status" value="1"/>
</dbReference>
<dbReference type="GO" id="GO:0015421">
    <property type="term" value="F:ABC-type oligopeptide transporter activity"/>
    <property type="evidence" value="ECO:0007669"/>
    <property type="project" value="TreeGrafter"/>
</dbReference>
<keyword evidence="4" id="KW-0645">Protease</keyword>
<name>A0A7T7SWY7_STAPS</name>
<feature type="transmembrane region" description="Helical" evidence="14">
    <location>
        <begin position="161"/>
        <end position="183"/>
    </location>
</feature>
<evidence type="ECO:0000256" key="9">
    <source>
        <dbReference type="ARBA" id="ARBA00022840"/>
    </source>
</evidence>
<keyword evidence="3" id="KW-1003">Cell membrane</keyword>
<dbReference type="CDD" id="cd02418">
    <property type="entry name" value="Peptidase_C39B"/>
    <property type="match status" value="1"/>
</dbReference>
<evidence type="ECO:0000256" key="1">
    <source>
        <dbReference type="ARBA" id="ARBA00004651"/>
    </source>
</evidence>
<keyword evidence="5 14" id="KW-0812">Transmembrane</keyword>
<dbReference type="InterPro" id="IPR039421">
    <property type="entry name" value="Type_1_exporter"/>
</dbReference>
<evidence type="ECO:0000256" key="8">
    <source>
        <dbReference type="ARBA" id="ARBA00022807"/>
    </source>
</evidence>
<accession>A0A7T7SWY7</accession>
<evidence type="ECO:0000259" key="15">
    <source>
        <dbReference type="PROSITE" id="PS50893"/>
    </source>
</evidence>
<feature type="transmembrane region" description="Helical" evidence="14">
    <location>
        <begin position="272"/>
        <end position="294"/>
    </location>
</feature>
<dbReference type="PANTHER" id="PTHR43394">
    <property type="entry name" value="ATP-DEPENDENT PERMEASE MDL1, MITOCHONDRIAL"/>
    <property type="match status" value="1"/>
</dbReference>
<evidence type="ECO:0000256" key="2">
    <source>
        <dbReference type="ARBA" id="ARBA00022448"/>
    </source>
</evidence>
<dbReference type="Gene3D" id="3.90.70.10">
    <property type="entry name" value="Cysteine proteinases"/>
    <property type="match status" value="1"/>
</dbReference>
<evidence type="ECO:0000256" key="3">
    <source>
        <dbReference type="ARBA" id="ARBA00022475"/>
    </source>
</evidence>
<dbReference type="Pfam" id="PF00664">
    <property type="entry name" value="ABC_membrane"/>
    <property type="match status" value="1"/>
</dbReference>
<evidence type="ECO:0000256" key="10">
    <source>
        <dbReference type="ARBA" id="ARBA00022967"/>
    </source>
</evidence>
<sequence length="714" mass="81690">MKIKLIRQFDETDCGPTCLAMISRYYGKNVSVTKIRELAKTDKFGTSIFGLIQAGKELGLLVEAYELDEIKELEVFNHPIIAHVKTQNNFEHFIVIEKTLNGKVIIKDPDKGSYSLTYEEFYEIFTLIILDINKEKHFSKSNEVTTVRKVLMPLLKNNVKFLILIIVISLLINLVGIAGALYFQYLIDDIIPIEDFHALHKVSASILLLYFINLFVSFFRYYLSLKISLNIDYSLMKKYYNHVIKLPSSFFDNRKTGEILSRFNDIHNIRESLSSVTVTLFVDLILVLGGSIILYQESGILLLLCSCILPIYIILSLVLKRPFEINNRKLMEESAVLSSYLIESFENNLIIKSYNYENDMYSRGKKRFNSLVNKALKLGLYNNYQLSISNFVNIFISLIVLWVGSYLVIDKELTLGSLIAFNALLIYFLDPFERIINMQPIIQSSIVAIKRVGEIFDLETEKREKSMFRPLQNAIVFNDVCFQYGFRRDILSNVNMTFTKGKKVGIVGSSGSGKSTIGKLLIQLYSCQNGNIYWDGKPIEDLSLMKLRDNIGYVPQDDFWFNGSIIENLTLNKKNVSKEVVIQACKESGAHDFISDLTNKYESIIENGGGNLSGGQKQKLSIARALIKDPDIYIFDEPTSSLDTLSEYKILELLEKLSSNNKTIILISHKLKSIANSDYIYVLKHGRIIEEGSHNELIFNDSEYKSLWEKQCAR</sequence>
<feature type="domain" description="ABC transporter" evidence="15">
    <location>
        <begin position="475"/>
        <end position="710"/>
    </location>
</feature>
<evidence type="ECO:0000259" key="17">
    <source>
        <dbReference type="PROSITE" id="PS50990"/>
    </source>
</evidence>
<dbReference type="Pfam" id="PF03412">
    <property type="entry name" value="Peptidase_C39"/>
    <property type="match status" value="1"/>
</dbReference>
<dbReference type="SMART" id="SM00382">
    <property type="entry name" value="AAA"/>
    <property type="match status" value="1"/>
</dbReference>
<evidence type="ECO:0000256" key="4">
    <source>
        <dbReference type="ARBA" id="ARBA00022670"/>
    </source>
</evidence>
<dbReference type="InterPro" id="IPR017871">
    <property type="entry name" value="ABC_transporter-like_CS"/>
</dbReference>
<evidence type="ECO:0000313" key="18">
    <source>
        <dbReference type="EMBL" id="QQM98505.1"/>
    </source>
</evidence>
<dbReference type="Proteomes" id="UP000595859">
    <property type="component" value="Chromosome"/>
</dbReference>
<keyword evidence="9" id="KW-0067">ATP-binding</keyword>
<keyword evidence="10" id="KW-1278">Translocase</keyword>
<comment type="subcellular location">
    <subcellularLocation>
        <location evidence="1">Cell membrane</location>
        <topology evidence="1">Multi-pass membrane protein</topology>
    </subcellularLocation>
</comment>
<dbReference type="GO" id="GO:0016887">
    <property type="term" value="F:ATP hydrolysis activity"/>
    <property type="evidence" value="ECO:0007669"/>
    <property type="project" value="InterPro"/>
</dbReference>
<evidence type="ECO:0000256" key="12">
    <source>
        <dbReference type="ARBA" id="ARBA00023136"/>
    </source>
</evidence>
<dbReference type="GO" id="GO:0043214">
    <property type="term" value="F:ABC-type bacteriocin transporter activity"/>
    <property type="evidence" value="ECO:0007669"/>
    <property type="project" value="InterPro"/>
</dbReference>
<dbReference type="RefSeq" id="WP_200265137.1">
    <property type="nucleotide sequence ID" value="NZ_CP066884.1"/>
</dbReference>
<feature type="transmembrane region" description="Helical" evidence="14">
    <location>
        <begin position="391"/>
        <end position="409"/>
    </location>
</feature>
<comment type="function">
    <text evidence="13">May be involved in multidrug export. Transmembrane domains (TMD) form a pore in the cell membrane and the ATP-binding domain (NBD) is responsible for energy generation.</text>
</comment>
<dbReference type="Gene3D" id="3.40.50.300">
    <property type="entry name" value="P-loop containing nucleotide triphosphate hydrolases"/>
    <property type="match status" value="1"/>
</dbReference>
<proteinExistence type="predicted"/>
<keyword evidence="2" id="KW-0813">Transport</keyword>
<keyword evidence="12 14" id="KW-0472">Membrane</keyword>
<feature type="domain" description="Peptidase C39" evidence="17">
    <location>
        <begin position="8"/>
        <end position="132"/>
    </location>
</feature>
<evidence type="ECO:0000256" key="6">
    <source>
        <dbReference type="ARBA" id="ARBA00022741"/>
    </source>
</evidence>
<dbReference type="SUPFAM" id="SSF52540">
    <property type="entry name" value="P-loop containing nucleoside triphosphate hydrolases"/>
    <property type="match status" value="1"/>
</dbReference>
<evidence type="ECO:0000259" key="16">
    <source>
        <dbReference type="PROSITE" id="PS50929"/>
    </source>
</evidence>
<dbReference type="InterPro" id="IPR005074">
    <property type="entry name" value="Peptidase_C39"/>
</dbReference>
<dbReference type="InterPro" id="IPR036640">
    <property type="entry name" value="ABC1_TM_sf"/>
</dbReference>
<evidence type="ECO:0000256" key="7">
    <source>
        <dbReference type="ARBA" id="ARBA00022801"/>
    </source>
</evidence>
<keyword evidence="8" id="KW-0788">Thiol protease</keyword>
<feature type="transmembrane region" description="Helical" evidence="14">
    <location>
        <begin position="300"/>
        <end position="319"/>
    </location>
</feature>
<dbReference type="InterPro" id="IPR011527">
    <property type="entry name" value="ABC1_TM_dom"/>
</dbReference>
<dbReference type="GO" id="GO:0008234">
    <property type="term" value="F:cysteine-type peptidase activity"/>
    <property type="evidence" value="ECO:0007669"/>
    <property type="project" value="UniProtKB-KW"/>
</dbReference>
<dbReference type="InterPro" id="IPR003439">
    <property type="entry name" value="ABC_transporter-like_ATP-bd"/>
</dbReference>
<reference evidence="18 19" key="1">
    <citation type="submission" date="2020-12" db="EMBL/GenBank/DDBJ databases">
        <title>Whole genome sequencing and de novo assembly of Staphylococcus pseudintermedius: a novel pangenome approach to unravel pathogenesis of canine pyoderma.</title>
        <authorList>
            <person name="Ferrer L."/>
            <person name="Perez D."/>
            <person name="Fonticoba R."/>
            <person name="Vines J."/>
            <person name="Fabregas N."/>
            <person name="Madronero S."/>
            <person name="Meroni G."/>
            <person name="Martino P."/>
            <person name="Martinez S."/>
            <person name="Cusco A."/>
            <person name="Migura L."/>
            <person name="Francino O."/>
        </authorList>
    </citation>
    <scope>NUCLEOTIDE SEQUENCE [LARGE SCALE GENOMIC DNA]</scope>
    <source>
        <strain evidence="18 19">HSP080</strain>
    </source>
</reference>
<evidence type="ECO:0000256" key="13">
    <source>
        <dbReference type="ARBA" id="ARBA00025074"/>
    </source>
</evidence>
<dbReference type="SUPFAM" id="SSF90123">
    <property type="entry name" value="ABC transporter transmembrane region"/>
    <property type="match status" value="1"/>
</dbReference>
<keyword evidence="11 14" id="KW-1133">Transmembrane helix</keyword>
<feature type="domain" description="ABC transmembrane type-1" evidence="16">
    <location>
        <begin position="163"/>
        <end position="444"/>
    </location>
</feature>
<dbReference type="GO" id="GO:0006508">
    <property type="term" value="P:proteolysis"/>
    <property type="evidence" value="ECO:0007669"/>
    <property type="project" value="UniProtKB-KW"/>
</dbReference>